<feature type="region of interest" description="Disordered" evidence="3">
    <location>
        <begin position="365"/>
        <end position="445"/>
    </location>
</feature>
<dbReference type="Proteomes" id="UP001178507">
    <property type="component" value="Unassembled WGS sequence"/>
</dbReference>
<reference evidence="5" key="1">
    <citation type="submission" date="2023-08" db="EMBL/GenBank/DDBJ databases">
        <authorList>
            <person name="Chen Y."/>
            <person name="Shah S."/>
            <person name="Dougan E. K."/>
            <person name="Thang M."/>
            <person name="Chan C."/>
        </authorList>
    </citation>
    <scope>NUCLEOTIDE SEQUENCE</scope>
</reference>
<feature type="compositionally biased region" description="Low complexity" evidence="3">
    <location>
        <begin position="371"/>
        <end position="389"/>
    </location>
</feature>
<proteinExistence type="predicted"/>
<dbReference type="PANTHER" id="PTHR46136:SF1">
    <property type="entry name" value="TRANSCRIPTION FACTOR GTE11-RELATED"/>
    <property type="match status" value="1"/>
</dbReference>
<dbReference type="PANTHER" id="PTHR46136">
    <property type="entry name" value="TRANSCRIPTION FACTOR GTE8"/>
    <property type="match status" value="1"/>
</dbReference>
<feature type="region of interest" description="Disordered" evidence="3">
    <location>
        <begin position="467"/>
        <end position="507"/>
    </location>
</feature>
<accession>A0AA36NHV2</accession>
<dbReference type="AlphaFoldDB" id="A0AA36NHV2"/>
<evidence type="ECO:0000256" key="2">
    <source>
        <dbReference type="PROSITE-ProRule" id="PRU00035"/>
    </source>
</evidence>
<dbReference type="InterPro" id="IPR052442">
    <property type="entry name" value="Env_Response_Regulator"/>
</dbReference>
<sequence length="507" mass="57416">MQPPRRPSIRDKLDRRKSLQDELLAVESDEAHDSTPRNNEDDDEGELWCGNEGTGLDMEESEESSFMDEDEIEARSELQDGDRESQDKILDWWCQRQLLRVVRRLARLPKAGPFKEPLPWNELGLDDYPEVISDPIDLRTIAARLQDGEYKDEEGFVNPDIFWQEVAQCWENCKVYYEDDTEIEAVRMAEEMRLEAEALEEEFWQDLEKFEESLDRVKGKALSKVAAVADVAKGAMQDAASLAMQESMKLAKRTQDWWNKLRGKKPEELEKKDIHVLQIEVKPRLRDHFLEMLKMRFRVDGWEDVMGIEEEVIVGMRENWPILEEESDLVGYLPEPGANFSKKVAIERLLPTKYVAYVHGASRSTRHARGESSLASSRSSVRSSRFGAAMTGSRRNSHESSRAGSRMGSRGQSPARSETSASRQQTPRSYRSEGEGSISAFSHGSDASKMMNRAVRASVLEAGVAQVPGIESSSESDPEKPEINAPSVQRLSMMMPPKGRTSVVGKA</sequence>
<feature type="compositionally biased region" description="Polar residues" evidence="3">
    <location>
        <begin position="414"/>
        <end position="429"/>
    </location>
</feature>
<feature type="domain" description="Bromo" evidence="4">
    <location>
        <begin position="106"/>
        <end position="184"/>
    </location>
</feature>
<evidence type="ECO:0000259" key="4">
    <source>
        <dbReference type="PROSITE" id="PS50014"/>
    </source>
</evidence>
<evidence type="ECO:0000256" key="3">
    <source>
        <dbReference type="SAM" id="MobiDB-lite"/>
    </source>
</evidence>
<dbReference type="PRINTS" id="PR00503">
    <property type="entry name" value="BROMODOMAIN"/>
</dbReference>
<keyword evidence="1 2" id="KW-0103">Bromodomain</keyword>
<dbReference type="EMBL" id="CAUJNA010003670">
    <property type="protein sequence ID" value="CAJ1407374.1"/>
    <property type="molecule type" value="Genomic_DNA"/>
</dbReference>
<dbReference type="CDD" id="cd04369">
    <property type="entry name" value="Bromodomain"/>
    <property type="match status" value="1"/>
</dbReference>
<evidence type="ECO:0000256" key="1">
    <source>
        <dbReference type="ARBA" id="ARBA00023117"/>
    </source>
</evidence>
<gene>
    <name evidence="5" type="ORF">EVOR1521_LOCUS29088</name>
</gene>
<keyword evidence="6" id="KW-1185">Reference proteome</keyword>
<evidence type="ECO:0000313" key="6">
    <source>
        <dbReference type="Proteomes" id="UP001178507"/>
    </source>
</evidence>
<feature type="compositionally biased region" description="Basic and acidic residues" evidence="3">
    <location>
        <begin position="29"/>
        <end position="39"/>
    </location>
</feature>
<feature type="compositionally biased region" description="Acidic residues" evidence="3">
    <location>
        <begin position="57"/>
        <end position="72"/>
    </location>
</feature>
<dbReference type="Pfam" id="PF00439">
    <property type="entry name" value="Bromodomain"/>
    <property type="match status" value="1"/>
</dbReference>
<dbReference type="Gene3D" id="1.20.920.10">
    <property type="entry name" value="Bromodomain-like"/>
    <property type="match status" value="1"/>
</dbReference>
<dbReference type="InterPro" id="IPR036427">
    <property type="entry name" value="Bromodomain-like_sf"/>
</dbReference>
<dbReference type="SUPFAM" id="SSF47370">
    <property type="entry name" value="Bromodomain"/>
    <property type="match status" value="1"/>
</dbReference>
<protein>
    <recommendedName>
        <fullName evidence="4">Bromo domain-containing protein</fullName>
    </recommendedName>
</protein>
<feature type="region of interest" description="Disordered" evidence="3">
    <location>
        <begin position="1"/>
        <end position="81"/>
    </location>
</feature>
<organism evidence="5 6">
    <name type="scientific">Effrenium voratum</name>
    <dbReference type="NCBI Taxonomy" id="2562239"/>
    <lineage>
        <taxon>Eukaryota</taxon>
        <taxon>Sar</taxon>
        <taxon>Alveolata</taxon>
        <taxon>Dinophyceae</taxon>
        <taxon>Suessiales</taxon>
        <taxon>Symbiodiniaceae</taxon>
        <taxon>Effrenium</taxon>
    </lineage>
</organism>
<dbReference type="SMART" id="SM00297">
    <property type="entry name" value="BROMO"/>
    <property type="match status" value="1"/>
</dbReference>
<name>A0AA36NHV2_9DINO</name>
<dbReference type="InterPro" id="IPR001487">
    <property type="entry name" value="Bromodomain"/>
</dbReference>
<feature type="compositionally biased region" description="Low complexity" evidence="3">
    <location>
        <begin position="402"/>
        <end position="413"/>
    </location>
</feature>
<dbReference type="PROSITE" id="PS50014">
    <property type="entry name" value="BROMODOMAIN_2"/>
    <property type="match status" value="1"/>
</dbReference>
<evidence type="ECO:0000313" key="5">
    <source>
        <dbReference type="EMBL" id="CAJ1407374.1"/>
    </source>
</evidence>
<feature type="compositionally biased region" description="Basic and acidic residues" evidence="3">
    <location>
        <begin position="8"/>
        <end position="20"/>
    </location>
</feature>
<comment type="caution">
    <text evidence="5">The sequence shown here is derived from an EMBL/GenBank/DDBJ whole genome shotgun (WGS) entry which is preliminary data.</text>
</comment>